<dbReference type="RefSeq" id="WP_344618859.1">
    <property type="nucleotide sequence ID" value="NZ_BAAARV010000091.1"/>
</dbReference>
<accession>A0ABP5ULU7</accession>
<organism evidence="3 4">
    <name type="scientific">Dactylosporangium salmoneum</name>
    <dbReference type="NCBI Taxonomy" id="53361"/>
    <lineage>
        <taxon>Bacteria</taxon>
        <taxon>Bacillati</taxon>
        <taxon>Actinomycetota</taxon>
        <taxon>Actinomycetes</taxon>
        <taxon>Micromonosporales</taxon>
        <taxon>Micromonosporaceae</taxon>
        <taxon>Dactylosporangium</taxon>
    </lineage>
</organism>
<comment type="caution">
    <text evidence="3">The sequence shown here is derived from an EMBL/GenBank/DDBJ whole genome shotgun (WGS) entry which is preliminary data.</text>
</comment>
<name>A0ABP5ULU7_9ACTN</name>
<keyword evidence="1" id="KW-1133">Transmembrane helix</keyword>
<evidence type="ECO:0000313" key="3">
    <source>
        <dbReference type="EMBL" id="GAA2382231.1"/>
    </source>
</evidence>
<gene>
    <name evidence="3" type="ORF">GCM10010170_090400</name>
</gene>
<dbReference type="EMBL" id="BAAARV010000091">
    <property type="protein sequence ID" value="GAA2382231.1"/>
    <property type="molecule type" value="Genomic_DNA"/>
</dbReference>
<protein>
    <recommendedName>
        <fullName evidence="2">CBU-0592-like domain-containing protein</fullName>
    </recommendedName>
</protein>
<dbReference type="Pfam" id="PF26604">
    <property type="entry name" value="CBU_0592"/>
    <property type="match status" value="1"/>
</dbReference>
<keyword evidence="4" id="KW-1185">Reference proteome</keyword>
<dbReference type="NCBIfam" id="NF047864">
    <property type="entry name" value="CBU_0592_membra"/>
    <property type="match status" value="1"/>
</dbReference>
<feature type="domain" description="CBU-0592-like" evidence="2">
    <location>
        <begin position="4"/>
        <end position="76"/>
    </location>
</feature>
<evidence type="ECO:0000313" key="4">
    <source>
        <dbReference type="Proteomes" id="UP001501444"/>
    </source>
</evidence>
<keyword evidence="1" id="KW-0472">Membrane</keyword>
<keyword evidence="1" id="KW-0812">Transmembrane</keyword>
<evidence type="ECO:0000259" key="2">
    <source>
        <dbReference type="Pfam" id="PF26604"/>
    </source>
</evidence>
<dbReference type="InterPro" id="IPR058058">
    <property type="entry name" value="CBU_0592-like"/>
</dbReference>
<dbReference type="Proteomes" id="UP001501444">
    <property type="component" value="Unassembled WGS sequence"/>
</dbReference>
<reference evidence="4" key="1">
    <citation type="journal article" date="2019" name="Int. J. Syst. Evol. Microbiol.">
        <title>The Global Catalogue of Microorganisms (GCM) 10K type strain sequencing project: providing services to taxonomists for standard genome sequencing and annotation.</title>
        <authorList>
            <consortium name="The Broad Institute Genomics Platform"/>
            <consortium name="The Broad Institute Genome Sequencing Center for Infectious Disease"/>
            <person name="Wu L."/>
            <person name="Ma J."/>
        </authorList>
    </citation>
    <scope>NUCLEOTIDE SEQUENCE [LARGE SCALE GENOMIC DNA]</scope>
    <source>
        <strain evidence="4">JCM 3272</strain>
    </source>
</reference>
<sequence>MIGVLGWVGAALVLTAYALVSSKRLAGDGAVFQVMNILGAVALAVNSAASRAWPSVVVNVVWVGIGAVAMFRLGRRQRERQSEYQGARMR</sequence>
<feature type="transmembrane region" description="Helical" evidence="1">
    <location>
        <begin position="52"/>
        <end position="71"/>
    </location>
</feature>
<evidence type="ECO:0000256" key="1">
    <source>
        <dbReference type="SAM" id="Phobius"/>
    </source>
</evidence>
<proteinExistence type="predicted"/>